<evidence type="ECO:0000259" key="1">
    <source>
        <dbReference type="PROSITE" id="PS50883"/>
    </source>
</evidence>
<dbReference type="SMART" id="SM00052">
    <property type="entry name" value="EAL"/>
    <property type="match status" value="1"/>
</dbReference>
<dbReference type="PANTHER" id="PTHR33121">
    <property type="entry name" value="CYCLIC DI-GMP PHOSPHODIESTERASE PDEF"/>
    <property type="match status" value="1"/>
</dbReference>
<feature type="domain" description="EAL" evidence="1">
    <location>
        <begin position="83"/>
        <end position="184"/>
    </location>
</feature>
<organism evidence="2 3">
    <name type="scientific">Thermostichus vulcanus str. 'Rupite'</name>
    <dbReference type="NCBI Taxonomy" id="2813851"/>
    <lineage>
        <taxon>Bacteria</taxon>
        <taxon>Bacillati</taxon>
        <taxon>Cyanobacteriota</taxon>
        <taxon>Cyanophyceae</taxon>
        <taxon>Thermostichales</taxon>
        <taxon>Thermostichaceae</taxon>
        <taxon>Thermostichus</taxon>
    </lineage>
</organism>
<name>A0ABT0C6K4_THEVL</name>
<proteinExistence type="predicted"/>
<evidence type="ECO:0000313" key="2">
    <source>
        <dbReference type="EMBL" id="MCJ2541369.1"/>
    </source>
</evidence>
<dbReference type="PROSITE" id="PS50883">
    <property type="entry name" value="EAL"/>
    <property type="match status" value="1"/>
</dbReference>
<dbReference type="Proteomes" id="UP000830835">
    <property type="component" value="Unassembled WGS sequence"/>
</dbReference>
<comment type="caution">
    <text evidence="2">The sequence shown here is derived from an EMBL/GenBank/DDBJ whole genome shotgun (WGS) entry which is preliminary data.</text>
</comment>
<dbReference type="SUPFAM" id="SSF141868">
    <property type="entry name" value="EAL domain-like"/>
    <property type="match status" value="1"/>
</dbReference>
<evidence type="ECO:0000313" key="3">
    <source>
        <dbReference type="Proteomes" id="UP000830835"/>
    </source>
</evidence>
<dbReference type="InterPro" id="IPR050706">
    <property type="entry name" value="Cyclic-di-GMP_PDE-like"/>
</dbReference>
<dbReference type="PANTHER" id="PTHR33121:SF70">
    <property type="entry name" value="SIGNALING PROTEIN YKOW"/>
    <property type="match status" value="1"/>
</dbReference>
<dbReference type="InterPro" id="IPR001633">
    <property type="entry name" value="EAL_dom"/>
</dbReference>
<sequence length="184" mass="20479">MFQPPLEPSAELPQLSGAITDEVQSHLATLWGTLRLIHQGRLDLHSPKGRQLLEAGIQNALHLLSLLRGPSLPEGVSCPVVLSQGLDSDIKLALGHGQLLLQYQPFFRLDSGELVGFEALLCWQHPERGWIPPSEFIPVAECSDLIHELGHWVLKTACQQMVRWQKQLGRPLQLSVNLSARQLD</sequence>
<reference evidence="2" key="1">
    <citation type="submission" date="2021-02" db="EMBL/GenBank/DDBJ databases">
        <title>The CRISPR/cas machinery reduction and long-range gene transfer in the hot spring cyanobacterium Synechococcus.</title>
        <authorList>
            <person name="Dvorak P."/>
            <person name="Jahodarova E."/>
            <person name="Hasler P."/>
            <person name="Poulickova A."/>
        </authorList>
    </citation>
    <scope>NUCLEOTIDE SEQUENCE</scope>
    <source>
        <strain evidence="2">Rupite</strain>
    </source>
</reference>
<gene>
    <name evidence="2" type="ORF">JX360_00360</name>
</gene>
<dbReference type="Pfam" id="PF00563">
    <property type="entry name" value="EAL"/>
    <property type="match status" value="1"/>
</dbReference>
<keyword evidence="3" id="KW-1185">Reference proteome</keyword>
<dbReference type="Gene3D" id="3.20.20.450">
    <property type="entry name" value="EAL domain"/>
    <property type="match status" value="1"/>
</dbReference>
<dbReference type="CDD" id="cd01948">
    <property type="entry name" value="EAL"/>
    <property type="match status" value="1"/>
</dbReference>
<dbReference type="EMBL" id="JAFIRA010000001">
    <property type="protein sequence ID" value="MCJ2541369.1"/>
    <property type="molecule type" value="Genomic_DNA"/>
</dbReference>
<protein>
    <submittedName>
        <fullName evidence="2">EAL domain-containing protein</fullName>
    </submittedName>
</protein>
<accession>A0ABT0C6K4</accession>
<dbReference type="InterPro" id="IPR035919">
    <property type="entry name" value="EAL_sf"/>
</dbReference>